<evidence type="ECO:0000313" key="3">
    <source>
        <dbReference type="Proteomes" id="UP000427769"/>
    </source>
</evidence>
<sequence length="111" mass="12438">MLRNAIAFQDIAESQTNGICVFCFGHAIAQNFAGIQILKSHYYRAANLTIREPDKHIEFMTISVHGFEGMKNASVTLLSGIRPAESFYTFPGQDQNPPGDFSPKLAFERRK</sequence>
<gene>
    <name evidence="2" type="ORF">DSCW_26170</name>
</gene>
<keyword evidence="3" id="KW-1185">Reference proteome</keyword>
<organism evidence="2 3">
    <name type="scientific">Desulfosarcina widdelii</name>
    <dbReference type="NCBI Taxonomy" id="947919"/>
    <lineage>
        <taxon>Bacteria</taxon>
        <taxon>Pseudomonadati</taxon>
        <taxon>Thermodesulfobacteriota</taxon>
        <taxon>Desulfobacteria</taxon>
        <taxon>Desulfobacterales</taxon>
        <taxon>Desulfosarcinaceae</taxon>
        <taxon>Desulfosarcina</taxon>
    </lineage>
</organism>
<protein>
    <submittedName>
        <fullName evidence="2">Uncharacterized protein</fullName>
    </submittedName>
</protein>
<evidence type="ECO:0000313" key="2">
    <source>
        <dbReference type="EMBL" id="BBO75200.1"/>
    </source>
</evidence>
<reference evidence="2 3" key="1">
    <citation type="submission" date="2019-11" db="EMBL/GenBank/DDBJ databases">
        <title>Comparative genomics of hydrocarbon-degrading Desulfosarcina strains.</title>
        <authorList>
            <person name="Watanabe M."/>
            <person name="Kojima H."/>
            <person name="Fukui M."/>
        </authorList>
    </citation>
    <scope>NUCLEOTIDE SEQUENCE [LARGE SCALE GENOMIC DNA]</scope>
    <source>
        <strain evidence="2 3">PP31</strain>
    </source>
</reference>
<proteinExistence type="predicted"/>
<name>A0A5K7Z3F8_9BACT</name>
<dbReference type="EMBL" id="AP021875">
    <property type="protein sequence ID" value="BBO75200.1"/>
    <property type="molecule type" value="Genomic_DNA"/>
</dbReference>
<dbReference type="Proteomes" id="UP000427769">
    <property type="component" value="Chromosome"/>
</dbReference>
<evidence type="ECO:0000256" key="1">
    <source>
        <dbReference type="SAM" id="MobiDB-lite"/>
    </source>
</evidence>
<accession>A0A5K7Z3F8</accession>
<dbReference type="AlphaFoldDB" id="A0A5K7Z3F8"/>
<feature type="region of interest" description="Disordered" evidence="1">
    <location>
        <begin position="88"/>
        <end position="111"/>
    </location>
</feature>
<dbReference type="KEGG" id="dwd:DSCW_26170"/>